<protein>
    <submittedName>
        <fullName evidence="3">Phosphatase PAP2 family protein</fullName>
    </submittedName>
</protein>
<evidence type="ECO:0000313" key="4">
    <source>
        <dbReference type="Proteomes" id="UP001597186"/>
    </source>
</evidence>
<reference evidence="4" key="1">
    <citation type="journal article" date="2019" name="Int. J. Syst. Evol. Microbiol.">
        <title>The Global Catalogue of Microorganisms (GCM) 10K type strain sequencing project: providing services to taxonomists for standard genome sequencing and annotation.</title>
        <authorList>
            <consortium name="The Broad Institute Genomics Platform"/>
            <consortium name="The Broad Institute Genome Sequencing Center for Infectious Disease"/>
            <person name="Wu L."/>
            <person name="Ma J."/>
        </authorList>
    </citation>
    <scope>NUCLEOTIDE SEQUENCE [LARGE SCALE GENOMIC DNA]</scope>
    <source>
        <strain evidence="4">CGMCC 1.12477</strain>
    </source>
</reference>
<keyword evidence="1" id="KW-1133">Transmembrane helix</keyword>
<dbReference type="RefSeq" id="WP_379913304.1">
    <property type="nucleotide sequence ID" value="NZ_JBHUDD010000030.1"/>
</dbReference>
<sequence>MDQFTAQALNQVVGQSVTFDLIADFIQESYLVKGLFATLVLVCILNARVDDSPNRRTDVFTTLIVIFAAIFLGRVLQMILPFSLRPLHTEGLDLELATGLTPDTLRNDSSFPSDHALMFFAMASSVLLYHRLAGIILMTHAVVIICLPRLVLGFHWFSDIVAGAAIGGLMALLLHRQIARWLSGTRLLDFQRSHPGVFHALLFALLCETATMYRGTRNILSTLTDFLRLA</sequence>
<proteinExistence type="predicted"/>
<organism evidence="3 4">
    <name type="scientific">Lacimonas salitolerans</name>
    <dbReference type="NCBI Taxonomy" id="1323750"/>
    <lineage>
        <taxon>Bacteria</taxon>
        <taxon>Pseudomonadati</taxon>
        <taxon>Pseudomonadota</taxon>
        <taxon>Alphaproteobacteria</taxon>
        <taxon>Rhodobacterales</taxon>
        <taxon>Paracoccaceae</taxon>
        <taxon>Lacimonas</taxon>
    </lineage>
</organism>
<gene>
    <name evidence="3" type="ORF">ACFTOW_03950</name>
</gene>
<keyword evidence="1" id="KW-0812">Transmembrane</keyword>
<dbReference type="Gene3D" id="1.20.144.10">
    <property type="entry name" value="Phosphatidic acid phosphatase type 2/haloperoxidase"/>
    <property type="match status" value="1"/>
</dbReference>
<feature type="transmembrane region" description="Helical" evidence="1">
    <location>
        <begin position="154"/>
        <end position="174"/>
    </location>
</feature>
<dbReference type="PANTHER" id="PTHR14969">
    <property type="entry name" value="SPHINGOSINE-1-PHOSPHATE PHOSPHOHYDROLASE"/>
    <property type="match status" value="1"/>
</dbReference>
<feature type="transmembrane region" description="Helical" evidence="1">
    <location>
        <begin position="30"/>
        <end position="47"/>
    </location>
</feature>
<accession>A0ABW4ECL5</accession>
<feature type="domain" description="Phosphatidic acid phosphatase type 2/haloperoxidase" evidence="2">
    <location>
        <begin position="62"/>
        <end position="175"/>
    </location>
</feature>
<dbReference type="Pfam" id="PF01569">
    <property type="entry name" value="PAP2"/>
    <property type="match status" value="1"/>
</dbReference>
<name>A0ABW4ECL5_9RHOB</name>
<evidence type="ECO:0000259" key="2">
    <source>
        <dbReference type="SMART" id="SM00014"/>
    </source>
</evidence>
<comment type="caution">
    <text evidence="3">The sequence shown here is derived from an EMBL/GenBank/DDBJ whole genome shotgun (WGS) entry which is preliminary data.</text>
</comment>
<keyword evidence="4" id="KW-1185">Reference proteome</keyword>
<evidence type="ECO:0000256" key="1">
    <source>
        <dbReference type="SAM" id="Phobius"/>
    </source>
</evidence>
<dbReference type="PANTHER" id="PTHR14969:SF13">
    <property type="entry name" value="AT30094P"/>
    <property type="match status" value="1"/>
</dbReference>
<dbReference type="Proteomes" id="UP001597186">
    <property type="component" value="Unassembled WGS sequence"/>
</dbReference>
<feature type="transmembrane region" description="Helical" evidence="1">
    <location>
        <begin position="59"/>
        <end position="80"/>
    </location>
</feature>
<dbReference type="SMART" id="SM00014">
    <property type="entry name" value="acidPPc"/>
    <property type="match status" value="1"/>
</dbReference>
<dbReference type="SUPFAM" id="SSF48317">
    <property type="entry name" value="Acid phosphatase/Vanadium-dependent haloperoxidase"/>
    <property type="match status" value="1"/>
</dbReference>
<keyword evidence="1" id="KW-0472">Membrane</keyword>
<dbReference type="InterPro" id="IPR000326">
    <property type="entry name" value="PAP2/HPO"/>
</dbReference>
<dbReference type="InterPro" id="IPR036938">
    <property type="entry name" value="PAP2/HPO_sf"/>
</dbReference>
<dbReference type="EMBL" id="JBHUDD010000030">
    <property type="protein sequence ID" value="MFD1508555.1"/>
    <property type="molecule type" value="Genomic_DNA"/>
</dbReference>
<evidence type="ECO:0000313" key="3">
    <source>
        <dbReference type="EMBL" id="MFD1508555.1"/>
    </source>
</evidence>